<dbReference type="AlphaFoldDB" id="A0A0N4USU2"/>
<proteinExistence type="predicted"/>
<keyword evidence="2" id="KW-1185">Reference proteome</keyword>
<reference evidence="1 2" key="2">
    <citation type="submission" date="2018-10" db="EMBL/GenBank/DDBJ databases">
        <authorList>
            <consortium name="Pathogen Informatics"/>
        </authorList>
    </citation>
    <scope>NUCLEOTIDE SEQUENCE [LARGE SCALE GENOMIC DNA]</scope>
</reference>
<dbReference type="EMBL" id="UXUI01000100">
    <property type="protein sequence ID" value="VDD85014.1"/>
    <property type="molecule type" value="Genomic_DNA"/>
</dbReference>
<sequence length="114" mass="13358">MGKAATGKQTIESNENIVTNNVTACYTLADIITQFWDLESMGIKESAKSNDEDEALKQFYQTLEFRDNRYVVGWPCKELKNIDLDNYQLCYYRLKSVYGRLLREHLLDKYDDII</sequence>
<evidence type="ECO:0000313" key="3">
    <source>
        <dbReference type="WBParaSite" id="EVEC_0000022001-mRNA-1"/>
    </source>
</evidence>
<dbReference type="WBParaSite" id="EVEC_0000022001-mRNA-1">
    <property type="protein sequence ID" value="EVEC_0000022001-mRNA-1"/>
    <property type="gene ID" value="EVEC_0000022001"/>
</dbReference>
<name>A0A0N4USU2_ENTVE</name>
<dbReference type="OrthoDB" id="6433130at2759"/>
<dbReference type="Proteomes" id="UP000274131">
    <property type="component" value="Unassembled WGS sequence"/>
</dbReference>
<organism evidence="3">
    <name type="scientific">Enterobius vermicularis</name>
    <name type="common">Human pinworm</name>
    <dbReference type="NCBI Taxonomy" id="51028"/>
    <lineage>
        <taxon>Eukaryota</taxon>
        <taxon>Metazoa</taxon>
        <taxon>Ecdysozoa</taxon>
        <taxon>Nematoda</taxon>
        <taxon>Chromadorea</taxon>
        <taxon>Rhabditida</taxon>
        <taxon>Spirurina</taxon>
        <taxon>Oxyuridomorpha</taxon>
        <taxon>Oxyuroidea</taxon>
        <taxon>Oxyuridae</taxon>
        <taxon>Enterobius</taxon>
    </lineage>
</organism>
<reference evidence="3" key="1">
    <citation type="submission" date="2017-02" db="UniProtKB">
        <authorList>
            <consortium name="WormBaseParasite"/>
        </authorList>
    </citation>
    <scope>IDENTIFICATION</scope>
</reference>
<gene>
    <name evidence="1" type="ORF">EVEC_LOCUS157</name>
</gene>
<evidence type="ECO:0000313" key="1">
    <source>
        <dbReference type="EMBL" id="VDD85014.1"/>
    </source>
</evidence>
<accession>A0A0N4USU2</accession>
<protein>
    <submittedName>
        <fullName evidence="3">Phage protein</fullName>
    </submittedName>
</protein>
<evidence type="ECO:0000313" key="2">
    <source>
        <dbReference type="Proteomes" id="UP000274131"/>
    </source>
</evidence>